<dbReference type="SMART" id="SM00568">
    <property type="entry name" value="GRAM"/>
    <property type="match status" value="2"/>
</dbReference>
<evidence type="ECO:0000313" key="6">
    <source>
        <dbReference type="EMBL" id="KAB1256751.1"/>
    </source>
</evidence>
<keyword evidence="7" id="KW-1185">Reference proteome</keyword>
<dbReference type="Pfam" id="PF00566">
    <property type="entry name" value="RabGAP-TBC"/>
    <property type="match status" value="1"/>
</dbReference>
<dbReference type="InterPro" id="IPR036009">
    <property type="entry name" value="TBC1D8_PH-GRAM1"/>
</dbReference>
<evidence type="ECO:0000256" key="2">
    <source>
        <dbReference type="ARBA" id="ARBA00022737"/>
    </source>
</evidence>
<dbReference type="Gene3D" id="1.10.472.80">
    <property type="entry name" value="Ypt/Rab-GAP domain of gyp1p, domain 3"/>
    <property type="match status" value="1"/>
</dbReference>
<feature type="coiled-coil region" evidence="3">
    <location>
        <begin position="836"/>
        <end position="863"/>
    </location>
</feature>
<dbReference type="Gene3D" id="1.10.8.270">
    <property type="entry name" value="putative rabgap domain of human tbc1 domain family member 14 like domains"/>
    <property type="match status" value="1"/>
</dbReference>
<dbReference type="SUPFAM" id="SSF47473">
    <property type="entry name" value="EF-hand"/>
    <property type="match status" value="1"/>
</dbReference>
<dbReference type="InterPro" id="IPR011993">
    <property type="entry name" value="PH-like_dom_sf"/>
</dbReference>
<dbReference type="FunFam" id="2.30.29.30:FF:000013">
    <property type="entry name" value="Putative TBC1 domain family member 8B"/>
    <property type="match status" value="1"/>
</dbReference>
<keyword evidence="2" id="KW-0677">Repeat</keyword>
<dbReference type="SUPFAM" id="SSF47923">
    <property type="entry name" value="Ypt/Rab-GAP domain of gyp1p"/>
    <property type="match status" value="2"/>
</dbReference>
<dbReference type="Proteomes" id="UP000299084">
    <property type="component" value="Unassembled WGS sequence"/>
</dbReference>
<proteinExistence type="predicted"/>
<protein>
    <submittedName>
        <fullName evidence="6">TBC1 domain family member 8</fullName>
    </submittedName>
</protein>
<dbReference type="EMBL" id="JWIN03000028">
    <property type="protein sequence ID" value="KAB1256751.1"/>
    <property type="molecule type" value="Genomic_DNA"/>
</dbReference>
<name>A0A5N4CCW8_CAMDR</name>
<evidence type="ECO:0000256" key="1">
    <source>
        <dbReference type="ARBA" id="ARBA00022468"/>
    </source>
</evidence>
<dbReference type="CDD" id="cd13353">
    <property type="entry name" value="PH-GRAM2_TBC1D8"/>
    <property type="match status" value="1"/>
</dbReference>
<dbReference type="FunFam" id="1.10.472.80:FF:000030">
    <property type="entry name" value="TBC1 domain family member 8 isoform X2"/>
    <property type="match status" value="1"/>
</dbReference>
<dbReference type="PANTHER" id="PTHR47666">
    <property type="entry name" value="PROTEIN VASCULAR ASSOCIATED DEATH 1, CHLOROPLASTIC"/>
    <property type="match status" value="1"/>
</dbReference>
<dbReference type="PANTHER" id="PTHR47666:SF2">
    <property type="entry name" value="TBC1 DOMAIN FAMILY MEMBER 8 ISOFORM X1"/>
    <property type="match status" value="1"/>
</dbReference>
<dbReference type="Pfam" id="PF02893">
    <property type="entry name" value="GRAM"/>
    <property type="match status" value="2"/>
</dbReference>
<dbReference type="PROSITE" id="PS50086">
    <property type="entry name" value="TBC_RABGAP"/>
    <property type="match status" value="1"/>
</dbReference>
<dbReference type="GO" id="GO:0003008">
    <property type="term" value="P:system process"/>
    <property type="evidence" value="ECO:0007669"/>
    <property type="project" value="UniProtKB-ARBA"/>
</dbReference>
<dbReference type="InterPro" id="IPR011992">
    <property type="entry name" value="EF-hand-dom_pair"/>
</dbReference>
<reference evidence="6 7" key="1">
    <citation type="journal article" date="2019" name="Mol. Ecol. Resour.">
        <title>Improving Illumina assemblies with Hi-C and long reads: an example with the North African dromedary.</title>
        <authorList>
            <person name="Elbers J.P."/>
            <person name="Rogers M.F."/>
            <person name="Perelman P.L."/>
            <person name="Proskuryakova A.A."/>
            <person name="Serdyukova N.A."/>
            <person name="Johnson W.E."/>
            <person name="Horin P."/>
            <person name="Corander J."/>
            <person name="Murphy D."/>
            <person name="Burger P.A."/>
        </authorList>
    </citation>
    <scope>NUCLEOTIDE SEQUENCE [LARGE SCALE GENOMIC DNA]</scope>
    <source>
        <strain evidence="6">Drom800</strain>
        <tissue evidence="6">Blood</tissue>
    </source>
</reference>
<dbReference type="Gene3D" id="1.10.10.750">
    <property type="entry name" value="Ypt/Rab-GAP domain of gyp1p, domain 1"/>
    <property type="match status" value="1"/>
</dbReference>
<keyword evidence="1" id="KW-0343">GTPase activation</keyword>
<dbReference type="CDD" id="cd13349">
    <property type="entry name" value="PH-GRAM1_TBC1D8"/>
    <property type="match status" value="1"/>
</dbReference>
<gene>
    <name evidence="6" type="ORF">Cadr_000029828</name>
</gene>
<dbReference type="InterPro" id="IPR036016">
    <property type="entry name" value="TBC1D8_PH-GRAM2"/>
</dbReference>
<dbReference type="InterPro" id="IPR004182">
    <property type="entry name" value="GRAM"/>
</dbReference>
<comment type="caution">
    <text evidence="6">The sequence shown here is derived from an EMBL/GenBank/DDBJ whole genome shotgun (WGS) entry which is preliminary data.</text>
</comment>
<organism evidence="6 7">
    <name type="scientific">Camelus dromedarius</name>
    <name type="common">Dromedary</name>
    <name type="synonym">Arabian camel</name>
    <dbReference type="NCBI Taxonomy" id="9838"/>
    <lineage>
        <taxon>Eukaryota</taxon>
        <taxon>Metazoa</taxon>
        <taxon>Chordata</taxon>
        <taxon>Craniata</taxon>
        <taxon>Vertebrata</taxon>
        <taxon>Euteleostomi</taxon>
        <taxon>Mammalia</taxon>
        <taxon>Eutheria</taxon>
        <taxon>Laurasiatheria</taxon>
        <taxon>Artiodactyla</taxon>
        <taxon>Tylopoda</taxon>
        <taxon>Camelidae</taxon>
        <taxon>Camelus</taxon>
    </lineage>
</organism>
<dbReference type="FunFam" id="1.10.238.10:FF:000119">
    <property type="entry name" value="TBC1 domain family member 9"/>
    <property type="match status" value="1"/>
</dbReference>
<accession>A0A5N4CCW8</accession>
<dbReference type="Gene3D" id="1.10.238.10">
    <property type="entry name" value="EF-hand"/>
    <property type="match status" value="1"/>
</dbReference>
<sequence length="1015" mass="116838">MSALDVRSQAGHMGPEFRWMVLGGFRSPAVEPGHGATLEEINQHWDWLEQNLLHTLSVFDNKDDIASFVKGKVKALIAEETSSRLAEQEEEPEKFREALVKFEARFNFPEAEKLVTYYSCCCWKGRVPRQGWLYLSTNHLCFYSFFLGKELKLVVPWVDIQKLERTSNVFLTDTIRITTQNKERDFSMFLNLDEVFKIMEQLADVALRRLLDNEGFDLDPGLQEPSQITKRMEEKRRDLEARAQNEFFRAFFRLPRREKLHAVLDCSLWTPFSRCHTAGRMFTSDSYICFASKEDGCCKVILPLREVVSIEKMEDTSLLPNPIIVSIRSKMAFQFIELRDRDSLVENLLTRLKQVHADHPVRYDTSRDEDMSREQIKISLWNDHFVEYGRTVCMFRTEKIRKLVAMGIPESLRGKLWLLFSDAVTDLAAHPGYYGNLVEESMGRCCLVTEEIERDLHRSLPEHPAFQNETGIAALRRVLTAYAHRNPKIGYCQSMNILTSVLLLYAKEEEAFWLLVAVCERMLPDYFNHRVIGAQVDQSVFEELIREQLPELAEHMKDLSALASISLSWFLTLFLSIMPLESAVNVVDCFFYDGIKAIFQLGLAVLEANAQGLCGSRDDGQALMVLSRFLDHIKNEDSPGPPVSSHHAFFSDDQEPCPVTDIADLIRDSYEKFGDQSVAQIEHMRCRHRIRVLQGHEETTKQNVLRVVIPEVSVLPEDLEELYDLFKREHMMSCYWEQPRPVAPRHDPSRPYAEQYRIDARQFARLFQLVSPWTCGAHTDILAERTFRLLDDNMDHLIEFKAFVSCLDIMYNGEMNEKIKLLYRLHIPPGDTIDYQKQLKQMIKDLAKEKDKTEKELPKMSQREFIQFCKTLYSMFHEDPEENDLYQAIATVTTLLLQIGEVGQRGSSSGSCSQEGGEELQASAPSPEQDSVFADADTGKGPQEPPAFPEEAQGGWTVSLEHILASLLTEQSLVNFFEKPLDIKSKLENAKINQYSLKTTEMSRQSQPELKLSDL</sequence>
<dbReference type="Gene3D" id="2.30.29.30">
    <property type="entry name" value="Pleckstrin-homology domain (PH domain)/Phosphotyrosine-binding domain (PTB)"/>
    <property type="match status" value="2"/>
</dbReference>
<dbReference type="InterPro" id="IPR000195">
    <property type="entry name" value="Rab-GAP-TBC_dom"/>
</dbReference>
<keyword evidence="3" id="KW-0175">Coiled coil</keyword>
<dbReference type="STRING" id="9838.ENSCDRP00005024677"/>
<dbReference type="AlphaFoldDB" id="A0A5N4CCW8"/>
<dbReference type="SMART" id="SM00164">
    <property type="entry name" value="TBC"/>
    <property type="match status" value="1"/>
</dbReference>
<evidence type="ECO:0000259" key="5">
    <source>
        <dbReference type="PROSITE" id="PS50086"/>
    </source>
</evidence>
<dbReference type="InterPro" id="IPR035969">
    <property type="entry name" value="Rab-GAP_TBC_sf"/>
</dbReference>
<evidence type="ECO:0000256" key="3">
    <source>
        <dbReference type="SAM" id="Coils"/>
    </source>
</evidence>
<dbReference type="FunFam" id="2.30.29.30:FF:000259">
    <property type="entry name" value="TBC1 domain family member 8"/>
    <property type="match status" value="1"/>
</dbReference>
<feature type="region of interest" description="Disordered" evidence="4">
    <location>
        <begin position="906"/>
        <end position="951"/>
    </location>
</feature>
<dbReference type="GO" id="GO:0005096">
    <property type="term" value="F:GTPase activator activity"/>
    <property type="evidence" value="ECO:0007669"/>
    <property type="project" value="UniProtKB-KW"/>
</dbReference>
<dbReference type="FunFam" id="1.10.8.270:FF:000002">
    <property type="entry name" value="TBC1 domain family member 9B"/>
    <property type="match status" value="1"/>
</dbReference>
<feature type="compositionally biased region" description="Low complexity" evidence="4">
    <location>
        <begin position="906"/>
        <end position="921"/>
    </location>
</feature>
<evidence type="ECO:0000313" key="7">
    <source>
        <dbReference type="Proteomes" id="UP000299084"/>
    </source>
</evidence>
<feature type="domain" description="Rab-GAP TBC" evidence="5">
    <location>
        <begin position="407"/>
        <end position="594"/>
    </location>
</feature>
<evidence type="ECO:0000256" key="4">
    <source>
        <dbReference type="SAM" id="MobiDB-lite"/>
    </source>
</evidence>